<dbReference type="EMBL" id="CP036274">
    <property type="protein sequence ID" value="QDU29277.1"/>
    <property type="molecule type" value="Genomic_DNA"/>
</dbReference>
<proteinExistence type="predicted"/>
<evidence type="ECO:0000313" key="1">
    <source>
        <dbReference type="EMBL" id="QDU29277.1"/>
    </source>
</evidence>
<accession>A0A517YGB8</accession>
<reference evidence="1 2" key="1">
    <citation type="submission" date="2019-02" db="EMBL/GenBank/DDBJ databases">
        <title>Deep-cultivation of Planctomycetes and their phenomic and genomic characterization uncovers novel biology.</title>
        <authorList>
            <person name="Wiegand S."/>
            <person name="Jogler M."/>
            <person name="Boedeker C."/>
            <person name="Pinto D."/>
            <person name="Vollmers J."/>
            <person name="Rivas-Marin E."/>
            <person name="Kohn T."/>
            <person name="Peeters S.H."/>
            <person name="Heuer A."/>
            <person name="Rast P."/>
            <person name="Oberbeckmann S."/>
            <person name="Bunk B."/>
            <person name="Jeske O."/>
            <person name="Meyerdierks A."/>
            <person name="Storesund J.E."/>
            <person name="Kallscheuer N."/>
            <person name="Luecker S."/>
            <person name="Lage O.M."/>
            <person name="Pohl T."/>
            <person name="Merkel B.J."/>
            <person name="Hornburger P."/>
            <person name="Mueller R.-W."/>
            <person name="Bruemmer F."/>
            <person name="Labrenz M."/>
            <person name="Spormann A.M."/>
            <person name="Op den Camp H."/>
            <person name="Overmann J."/>
            <person name="Amann R."/>
            <person name="Jetten M.S.M."/>
            <person name="Mascher T."/>
            <person name="Medema M.H."/>
            <person name="Devos D.P."/>
            <person name="Kaster A.-K."/>
            <person name="Ovreas L."/>
            <person name="Rohde M."/>
            <person name="Galperin M.Y."/>
            <person name="Jogler C."/>
        </authorList>
    </citation>
    <scope>NUCLEOTIDE SEQUENCE [LARGE SCALE GENOMIC DNA]</scope>
    <source>
        <strain evidence="1 2">ETA_A8</strain>
    </source>
</reference>
<gene>
    <name evidence="1" type="ORF">ETAA8_43840</name>
</gene>
<evidence type="ECO:0000313" key="2">
    <source>
        <dbReference type="Proteomes" id="UP000315017"/>
    </source>
</evidence>
<name>A0A517YGB8_9BACT</name>
<keyword evidence="2" id="KW-1185">Reference proteome</keyword>
<dbReference type="AlphaFoldDB" id="A0A517YGB8"/>
<dbReference type="Proteomes" id="UP000315017">
    <property type="component" value="Chromosome"/>
</dbReference>
<sequence>MSHQALYQILGLHGYQITNVERELKQLLVHARPQAH</sequence>
<organism evidence="1 2">
    <name type="scientific">Anatilimnocola aggregata</name>
    <dbReference type="NCBI Taxonomy" id="2528021"/>
    <lineage>
        <taxon>Bacteria</taxon>
        <taxon>Pseudomonadati</taxon>
        <taxon>Planctomycetota</taxon>
        <taxon>Planctomycetia</taxon>
        <taxon>Pirellulales</taxon>
        <taxon>Pirellulaceae</taxon>
        <taxon>Anatilimnocola</taxon>
    </lineage>
</organism>
<dbReference type="KEGG" id="aagg:ETAA8_43840"/>
<protein>
    <submittedName>
        <fullName evidence="1">Uncharacterized protein</fullName>
    </submittedName>
</protein>